<dbReference type="EMBL" id="BMPE01000015">
    <property type="protein sequence ID" value="GGL13167.1"/>
    <property type="molecule type" value="Genomic_DNA"/>
</dbReference>
<sequence>MKQGELGLHPVLALQAVNSRAKVIGERLQGHLSREERLALKREQAYLYELKNRAARILLDESLLRPVAVDRGALLVVGGTPVGVRGFHLPLDQFEGDVARAQGQERPVFGQIREAQATLAQVNQAVSVLTRIIVRRRVG</sequence>
<evidence type="ECO:0000313" key="1">
    <source>
        <dbReference type="EMBL" id="GGL13167.1"/>
    </source>
</evidence>
<reference evidence="2" key="1">
    <citation type="journal article" date="2019" name="Int. J. Syst. Evol. Microbiol.">
        <title>The Global Catalogue of Microorganisms (GCM) 10K type strain sequencing project: providing services to taxonomists for standard genome sequencing and annotation.</title>
        <authorList>
            <consortium name="The Broad Institute Genomics Platform"/>
            <consortium name="The Broad Institute Genome Sequencing Center for Infectious Disease"/>
            <person name="Wu L."/>
            <person name="Ma J."/>
        </authorList>
    </citation>
    <scope>NUCLEOTIDE SEQUENCE [LARGE SCALE GENOMIC DNA]</scope>
    <source>
        <strain evidence="2">JCM 19173</strain>
    </source>
</reference>
<proteinExistence type="predicted"/>
<protein>
    <recommendedName>
        <fullName evidence="3">Prefoldin subunit alpha</fullName>
    </recommendedName>
</protein>
<evidence type="ECO:0008006" key="3">
    <source>
        <dbReference type="Google" id="ProtNLM"/>
    </source>
</evidence>
<comment type="caution">
    <text evidence="1">The sequence shown here is derived from an EMBL/GenBank/DDBJ whole genome shotgun (WGS) entry which is preliminary data.</text>
</comment>
<evidence type="ECO:0000313" key="2">
    <source>
        <dbReference type="Proteomes" id="UP000604341"/>
    </source>
</evidence>
<keyword evidence="2" id="KW-1185">Reference proteome</keyword>
<gene>
    <name evidence="1" type="ORF">GCM10010844_34980</name>
</gene>
<dbReference type="RefSeq" id="WP_189070264.1">
    <property type="nucleotide sequence ID" value="NZ_BMPE01000015.1"/>
</dbReference>
<organism evidence="1 2">
    <name type="scientific">Deinococcus radiotolerans</name>
    <dbReference type="NCBI Taxonomy" id="1309407"/>
    <lineage>
        <taxon>Bacteria</taxon>
        <taxon>Thermotogati</taxon>
        <taxon>Deinococcota</taxon>
        <taxon>Deinococci</taxon>
        <taxon>Deinococcales</taxon>
        <taxon>Deinococcaceae</taxon>
        <taxon>Deinococcus</taxon>
    </lineage>
</organism>
<accession>A0ABQ2FP66</accession>
<dbReference type="Proteomes" id="UP000604341">
    <property type="component" value="Unassembled WGS sequence"/>
</dbReference>
<name>A0ABQ2FP66_9DEIO</name>